<feature type="compositionally biased region" description="Basic and acidic residues" evidence="1">
    <location>
        <begin position="82"/>
        <end position="91"/>
    </location>
</feature>
<gene>
    <name evidence="2" type="ORF">NYM_LOCUS1047</name>
</gene>
<accession>A0A5K0VGX8</accession>
<dbReference type="PANTHER" id="PTHR33264">
    <property type="entry name" value="EXPRESSED PROTEIN"/>
    <property type="match status" value="1"/>
</dbReference>
<feature type="region of interest" description="Disordered" evidence="1">
    <location>
        <begin position="70"/>
        <end position="122"/>
    </location>
</feature>
<dbReference type="EMBL" id="LR721774">
    <property type="protein sequence ID" value="VVV40271.1"/>
    <property type="molecule type" value="Genomic_DNA"/>
</dbReference>
<evidence type="ECO:0000256" key="1">
    <source>
        <dbReference type="SAM" id="MobiDB-lite"/>
    </source>
</evidence>
<protein>
    <submittedName>
        <fullName evidence="2">Uncharacterized protein</fullName>
    </submittedName>
</protein>
<name>A0A5K0VGX8_9MAGN</name>
<evidence type="ECO:0000313" key="2">
    <source>
        <dbReference type="EMBL" id="VVV40271.1"/>
    </source>
</evidence>
<feature type="compositionally biased region" description="Basic residues" evidence="1">
    <location>
        <begin position="70"/>
        <end position="81"/>
    </location>
</feature>
<dbReference type="AlphaFoldDB" id="A0A5K0VGX8"/>
<organism evidence="2">
    <name type="scientific">Nymphaea colorata</name>
    <name type="common">pocket water lily</name>
    <dbReference type="NCBI Taxonomy" id="210225"/>
    <lineage>
        <taxon>Eukaryota</taxon>
        <taxon>Viridiplantae</taxon>
        <taxon>Streptophyta</taxon>
        <taxon>Embryophyta</taxon>
        <taxon>Tracheophyta</taxon>
        <taxon>Spermatophyta</taxon>
        <taxon>Magnoliopsida</taxon>
        <taxon>Nymphaeales</taxon>
        <taxon>Nymphaeaceae</taxon>
        <taxon>Nymphaea</taxon>
    </lineage>
</organism>
<proteinExistence type="predicted"/>
<sequence>MQMTPECGHRSESIPTSRRLKSRFAEVAGGTAAECAAVVCCCPCGLASLVVLTMVRLPAGLCRRALRRRKKRGVAGKKRPGLLHERKRDESAPPQVHPAPSESESDGECPDVPTATDDEWQMDEEMLGKLYAGFWRSPSERE</sequence>
<reference evidence="2" key="1">
    <citation type="submission" date="2019-09" db="EMBL/GenBank/DDBJ databases">
        <authorList>
            <person name="Zhang L."/>
        </authorList>
    </citation>
    <scope>NUCLEOTIDE SEQUENCE</scope>
</reference>
<dbReference type="PANTHER" id="PTHR33264:SF69">
    <property type="entry name" value="WRKY DOMAIN-CONTAINING PROTEIN"/>
    <property type="match status" value="1"/>
</dbReference>
<dbReference type="Gramene" id="NC1G0105860.1">
    <property type="protein sequence ID" value="NC1G0105860.1:cds"/>
    <property type="gene ID" value="NC1G0105860"/>
</dbReference>